<feature type="region of interest" description="Disordered" evidence="1">
    <location>
        <begin position="107"/>
        <end position="172"/>
    </location>
</feature>
<reference evidence="2 3" key="1">
    <citation type="submission" date="2023-02" db="EMBL/GenBank/DDBJ databases">
        <title>LHISI_Scaffold_Assembly.</title>
        <authorList>
            <person name="Stuart O.P."/>
            <person name="Cleave R."/>
            <person name="Magrath M.J.L."/>
            <person name="Mikheyev A.S."/>
        </authorList>
    </citation>
    <scope>NUCLEOTIDE SEQUENCE [LARGE SCALE GENOMIC DNA]</scope>
    <source>
        <strain evidence="2">Daus_M_001</strain>
        <tissue evidence="2">Leg muscle</tissue>
    </source>
</reference>
<comment type="caution">
    <text evidence="2">The sequence shown here is derived from an EMBL/GenBank/DDBJ whole genome shotgun (WGS) entry which is preliminary data.</text>
</comment>
<evidence type="ECO:0000256" key="1">
    <source>
        <dbReference type="SAM" id="MobiDB-lite"/>
    </source>
</evidence>
<protein>
    <submittedName>
        <fullName evidence="2">Uncharacterized protein</fullName>
    </submittedName>
</protein>
<feature type="compositionally biased region" description="Basic and acidic residues" evidence="1">
    <location>
        <begin position="149"/>
        <end position="172"/>
    </location>
</feature>
<organism evidence="2 3">
    <name type="scientific">Dryococelus australis</name>
    <dbReference type="NCBI Taxonomy" id="614101"/>
    <lineage>
        <taxon>Eukaryota</taxon>
        <taxon>Metazoa</taxon>
        <taxon>Ecdysozoa</taxon>
        <taxon>Arthropoda</taxon>
        <taxon>Hexapoda</taxon>
        <taxon>Insecta</taxon>
        <taxon>Pterygota</taxon>
        <taxon>Neoptera</taxon>
        <taxon>Polyneoptera</taxon>
        <taxon>Phasmatodea</taxon>
        <taxon>Verophasmatodea</taxon>
        <taxon>Anareolatae</taxon>
        <taxon>Phasmatidae</taxon>
        <taxon>Eurycanthinae</taxon>
        <taxon>Dryococelus</taxon>
    </lineage>
</organism>
<accession>A0ABQ9IGX7</accession>
<gene>
    <name evidence="2" type="ORF">PR048_001256</name>
</gene>
<evidence type="ECO:0000313" key="2">
    <source>
        <dbReference type="EMBL" id="KAJ8895916.1"/>
    </source>
</evidence>
<evidence type="ECO:0000313" key="3">
    <source>
        <dbReference type="Proteomes" id="UP001159363"/>
    </source>
</evidence>
<proteinExistence type="predicted"/>
<dbReference type="Proteomes" id="UP001159363">
    <property type="component" value="Chromosome 1"/>
</dbReference>
<keyword evidence="3" id="KW-1185">Reference proteome</keyword>
<sequence>MYFHKRERLAMNRYRTRKQQQATRSIAFLQQESCEKLVPDHLHEILTHDFRQICSRRAIRLSLPPFPLCYHKTQIIMYKNGSWADLAQDKRYAGRLTPHRCVRHHQLIPSGERPTGFPNTNDSRPYHHRERPTTGPEDGGRRPCHSQQRRPEMKTRGALEGETGEKANESENRSFLKSLLGMSSRDEVDAGIGGHGGVVAKLLAFH</sequence>
<name>A0ABQ9IGX7_9NEOP</name>
<dbReference type="EMBL" id="JARBHB010000001">
    <property type="protein sequence ID" value="KAJ8895916.1"/>
    <property type="molecule type" value="Genomic_DNA"/>
</dbReference>